<reference evidence="2" key="1">
    <citation type="submission" date="2017-01" db="EMBL/GenBank/DDBJ databases">
        <authorList>
            <person name="Varghese N."/>
            <person name="Submissions S."/>
        </authorList>
    </citation>
    <scope>NUCLEOTIDE SEQUENCE [LARGE SCALE GENOMIC DNA]</scope>
    <source>
        <strain evidence="2">CGMCC 1.7737</strain>
    </source>
</reference>
<dbReference type="InterPro" id="IPR057176">
    <property type="entry name" value="DUF7854"/>
</dbReference>
<accession>A0A1N7C1P7</accession>
<dbReference type="RefSeq" id="WP_076430867.1">
    <property type="nucleotide sequence ID" value="NZ_FTNO01000002.1"/>
</dbReference>
<evidence type="ECO:0000313" key="1">
    <source>
        <dbReference type="EMBL" id="SIR57480.1"/>
    </source>
</evidence>
<sequence>MDRISALRNIEDALSAFESGENDLQATEERVLAVLRTYATEFESEGDLSAYRARGDDRADGVVVVAESADSARTRVYELLGDRDVDFRIDII</sequence>
<evidence type="ECO:0000313" key="2">
    <source>
        <dbReference type="Proteomes" id="UP000186914"/>
    </source>
</evidence>
<dbReference type="Pfam" id="PF25252">
    <property type="entry name" value="DUF7854"/>
    <property type="match status" value="1"/>
</dbReference>
<gene>
    <name evidence="1" type="ORF">SAMN05421858_2900</name>
</gene>
<organism evidence="1 2">
    <name type="scientific">Haladaptatus litoreus</name>
    <dbReference type="NCBI Taxonomy" id="553468"/>
    <lineage>
        <taxon>Archaea</taxon>
        <taxon>Methanobacteriati</taxon>
        <taxon>Methanobacteriota</taxon>
        <taxon>Stenosarchaea group</taxon>
        <taxon>Halobacteria</taxon>
        <taxon>Halobacteriales</taxon>
        <taxon>Haladaptataceae</taxon>
        <taxon>Haladaptatus</taxon>
    </lineage>
</organism>
<dbReference type="AlphaFoldDB" id="A0A1N7C1P7"/>
<name>A0A1N7C1P7_9EURY</name>
<dbReference type="EMBL" id="FTNO01000002">
    <property type="protein sequence ID" value="SIR57480.1"/>
    <property type="molecule type" value="Genomic_DNA"/>
</dbReference>
<protein>
    <submittedName>
        <fullName evidence="1">Uncharacterized protein</fullName>
    </submittedName>
</protein>
<keyword evidence="2" id="KW-1185">Reference proteome</keyword>
<proteinExistence type="predicted"/>
<dbReference type="OrthoDB" id="226203at2157"/>
<dbReference type="Proteomes" id="UP000186914">
    <property type="component" value="Unassembled WGS sequence"/>
</dbReference>